<feature type="chain" id="PRO_5004178338" description="Secreted protein" evidence="2">
    <location>
        <begin position="17"/>
        <end position="96"/>
    </location>
</feature>
<feature type="region of interest" description="Disordered" evidence="1">
    <location>
        <begin position="39"/>
        <end position="96"/>
    </location>
</feature>
<sequence length="96" mass="10986">MQILIILLHTLDLAEAVLSLCLALVWLLLAAYETLTTTSTTGIPHCDRKPERGERKGKIIKMEKGRLAPPEKTSKAKKDWDRHRRESRKQKALAQR</sequence>
<dbReference type="InParanoid" id="Q0UXZ3"/>
<feature type="signal peptide" evidence="2">
    <location>
        <begin position="1"/>
        <end position="16"/>
    </location>
</feature>
<evidence type="ECO:0000256" key="1">
    <source>
        <dbReference type="SAM" id="MobiDB-lite"/>
    </source>
</evidence>
<dbReference type="HOGENOM" id="CLU_2360443_0_0_1"/>
<accession>Q0UXZ3</accession>
<dbReference type="AlphaFoldDB" id="Q0UXZ3"/>
<proteinExistence type="predicted"/>
<feature type="compositionally biased region" description="Basic and acidic residues" evidence="1">
    <location>
        <begin position="45"/>
        <end position="66"/>
    </location>
</feature>
<protein>
    <recommendedName>
        <fullName evidence="5">Secreted protein</fullName>
    </recommendedName>
</protein>
<evidence type="ECO:0000313" key="3">
    <source>
        <dbReference type="EMBL" id="EAT88576.1"/>
    </source>
</evidence>
<keyword evidence="2" id="KW-0732">Signal</keyword>
<dbReference type="GeneID" id="5970802"/>
<organism evidence="3 4">
    <name type="scientific">Phaeosphaeria nodorum (strain SN15 / ATCC MYA-4574 / FGSC 10173)</name>
    <name type="common">Glume blotch fungus</name>
    <name type="synonym">Parastagonospora nodorum</name>
    <dbReference type="NCBI Taxonomy" id="321614"/>
    <lineage>
        <taxon>Eukaryota</taxon>
        <taxon>Fungi</taxon>
        <taxon>Dikarya</taxon>
        <taxon>Ascomycota</taxon>
        <taxon>Pezizomycotina</taxon>
        <taxon>Dothideomycetes</taxon>
        <taxon>Pleosporomycetidae</taxon>
        <taxon>Pleosporales</taxon>
        <taxon>Pleosporineae</taxon>
        <taxon>Phaeosphaeriaceae</taxon>
        <taxon>Parastagonospora</taxon>
    </lineage>
</organism>
<evidence type="ECO:0000313" key="4">
    <source>
        <dbReference type="Proteomes" id="UP000001055"/>
    </source>
</evidence>
<dbReference type="KEGG" id="pno:SNOG_03371"/>
<feature type="compositionally biased region" description="Basic and acidic residues" evidence="1">
    <location>
        <begin position="72"/>
        <end position="84"/>
    </location>
</feature>
<dbReference type="EMBL" id="CH445329">
    <property type="protein sequence ID" value="EAT88576.1"/>
    <property type="molecule type" value="Genomic_DNA"/>
</dbReference>
<evidence type="ECO:0000256" key="2">
    <source>
        <dbReference type="SAM" id="SignalP"/>
    </source>
</evidence>
<dbReference type="Proteomes" id="UP000001055">
    <property type="component" value="Unassembled WGS sequence"/>
</dbReference>
<name>Q0UXZ3_PHANO</name>
<gene>
    <name evidence="3" type="ORF">SNOG_03371</name>
</gene>
<feature type="compositionally biased region" description="Basic residues" evidence="1">
    <location>
        <begin position="85"/>
        <end position="96"/>
    </location>
</feature>
<reference evidence="4" key="1">
    <citation type="journal article" date="2007" name="Plant Cell">
        <title>Dothideomycete-plant interactions illuminated by genome sequencing and EST analysis of the wheat pathogen Stagonospora nodorum.</title>
        <authorList>
            <person name="Hane J.K."/>
            <person name="Lowe R.G."/>
            <person name="Solomon P.S."/>
            <person name="Tan K.C."/>
            <person name="Schoch C.L."/>
            <person name="Spatafora J.W."/>
            <person name="Crous P.W."/>
            <person name="Kodira C."/>
            <person name="Birren B.W."/>
            <person name="Galagan J.E."/>
            <person name="Torriani S.F."/>
            <person name="McDonald B.A."/>
            <person name="Oliver R.P."/>
        </authorList>
    </citation>
    <scope>NUCLEOTIDE SEQUENCE [LARGE SCALE GENOMIC DNA]</scope>
    <source>
        <strain evidence="4">SN15 / ATCC MYA-4574 / FGSC 10173</strain>
    </source>
</reference>
<dbReference type="RefSeq" id="XP_001793939.1">
    <property type="nucleotide sequence ID" value="XM_001793887.1"/>
</dbReference>
<evidence type="ECO:0008006" key="5">
    <source>
        <dbReference type="Google" id="ProtNLM"/>
    </source>
</evidence>